<dbReference type="EMBL" id="AZHX01001396">
    <property type="protein sequence ID" value="ETX03735.1"/>
    <property type="molecule type" value="Genomic_DNA"/>
</dbReference>
<keyword evidence="1 2" id="KW-0694">RNA-binding</keyword>
<evidence type="ECO:0000313" key="5">
    <source>
        <dbReference type="Proteomes" id="UP000019140"/>
    </source>
</evidence>
<dbReference type="Pfam" id="PF01985">
    <property type="entry name" value="CRS1_YhbY"/>
    <property type="match status" value="1"/>
</dbReference>
<comment type="caution">
    <text evidence="4">The sequence shown here is derived from an EMBL/GenBank/DDBJ whole genome shotgun (WGS) entry which is preliminary data.</text>
</comment>
<evidence type="ECO:0000259" key="3">
    <source>
        <dbReference type="PROSITE" id="PS51295"/>
    </source>
</evidence>
<dbReference type="AlphaFoldDB" id="W4M0N6"/>
<dbReference type="HOGENOM" id="CLU_095994_2_1_7"/>
<dbReference type="NCBIfam" id="TIGR00253">
    <property type="entry name" value="RNA_bind_YhbY"/>
    <property type="match status" value="1"/>
</dbReference>
<evidence type="ECO:0000256" key="2">
    <source>
        <dbReference type="PROSITE-ProRule" id="PRU00626"/>
    </source>
</evidence>
<evidence type="ECO:0000313" key="4">
    <source>
        <dbReference type="EMBL" id="ETX03735.1"/>
    </source>
</evidence>
<reference evidence="4 5" key="1">
    <citation type="journal article" date="2014" name="Nature">
        <title>An environmental bacterial taxon with a large and distinct metabolic repertoire.</title>
        <authorList>
            <person name="Wilson M.C."/>
            <person name="Mori T."/>
            <person name="Ruckert C."/>
            <person name="Uria A.R."/>
            <person name="Helf M.J."/>
            <person name="Takada K."/>
            <person name="Gernert C."/>
            <person name="Steffens U.A."/>
            <person name="Heycke N."/>
            <person name="Schmitt S."/>
            <person name="Rinke C."/>
            <person name="Helfrich E.J."/>
            <person name="Brachmann A.O."/>
            <person name="Gurgui C."/>
            <person name="Wakimoto T."/>
            <person name="Kracht M."/>
            <person name="Crusemann M."/>
            <person name="Hentschel U."/>
            <person name="Abe I."/>
            <person name="Matsunaga S."/>
            <person name="Kalinowski J."/>
            <person name="Takeyama H."/>
            <person name="Piel J."/>
        </authorList>
    </citation>
    <scope>NUCLEOTIDE SEQUENCE [LARGE SCALE GENOMIC DNA]</scope>
    <source>
        <strain evidence="5">TSY2</strain>
    </source>
</reference>
<gene>
    <name evidence="4" type="ORF">ETSY2_32695</name>
</gene>
<dbReference type="GO" id="GO:0003723">
    <property type="term" value="F:RNA binding"/>
    <property type="evidence" value="ECO:0007669"/>
    <property type="project" value="UniProtKB-UniRule"/>
</dbReference>
<proteinExistence type="predicted"/>
<feature type="domain" description="CRM" evidence="3">
    <location>
        <begin position="8"/>
        <end position="103"/>
    </location>
</feature>
<organism evidence="4 5">
    <name type="scientific">Candidatus Entotheonella gemina</name>
    <dbReference type="NCBI Taxonomy" id="1429439"/>
    <lineage>
        <taxon>Bacteria</taxon>
        <taxon>Pseudomonadati</taxon>
        <taxon>Nitrospinota/Tectimicrobiota group</taxon>
        <taxon>Candidatus Tectimicrobiota</taxon>
        <taxon>Candidatus Entotheonellia</taxon>
        <taxon>Candidatus Entotheonellales</taxon>
        <taxon>Candidatus Entotheonellaceae</taxon>
        <taxon>Candidatus Entotheonella</taxon>
    </lineage>
</organism>
<dbReference type="SUPFAM" id="SSF75471">
    <property type="entry name" value="YhbY-like"/>
    <property type="match status" value="1"/>
</dbReference>
<dbReference type="InterPro" id="IPR035920">
    <property type="entry name" value="YhbY-like_sf"/>
</dbReference>
<evidence type="ECO:0000256" key="1">
    <source>
        <dbReference type="ARBA" id="ARBA00022884"/>
    </source>
</evidence>
<sequence length="109" mass="12377">MTGQQEQAKLMGSDRRYLRSVAHHLQPVVHIGKTGVTANVLAEIDRALEQHELIKIRILDFKAEKKTLSQTIAADTGSEMVGIVGHISMFYRQHPDPERRHIDIPSRTR</sequence>
<accession>W4M0N6</accession>
<dbReference type="PROSITE" id="PS51295">
    <property type="entry name" value="CRM"/>
    <property type="match status" value="1"/>
</dbReference>
<dbReference type="InterPro" id="IPR051925">
    <property type="entry name" value="RNA-binding_domain"/>
</dbReference>
<protein>
    <recommendedName>
        <fullName evidence="3">CRM domain-containing protein</fullName>
    </recommendedName>
</protein>
<keyword evidence="5" id="KW-1185">Reference proteome</keyword>
<dbReference type="InterPro" id="IPR017924">
    <property type="entry name" value="RNA-binding_YhbY"/>
</dbReference>
<dbReference type="InterPro" id="IPR001890">
    <property type="entry name" value="RNA-binding_CRM"/>
</dbReference>
<dbReference type="Gene3D" id="3.30.110.60">
    <property type="entry name" value="YhbY-like"/>
    <property type="match status" value="1"/>
</dbReference>
<name>W4M0N6_9BACT</name>
<dbReference type="PANTHER" id="PTHR40065">
    <property type="entry name" value="RNA-BINDING PROTEIN YHBY"/>
    <property type="match status" value="1"/>
</dbReference>
<dbReference type="Proteomes" id="UP000019140">
    <property type="component" value="Unassembled WGS sequence"/>
</dbReference>
<dbReference type="PANTHER" id="PTHR40065:SF3">
    <property type="entry name" value="RNA-BINDING PROTEIN YHBY"/>
    <property type="match status" value="1"/>
</dbReference>
<dbReference type="SMART" id="SM01103">
    <property type="entry name" value="CRS1_YhbY"/>
    <property type="match status" value="1"/>
</dbReference>